<keyword evidence="1" id="KW-1134">Transmembrane beta strand</keyword>
<gene>
    <name evidence="7" type="ORF">DT99_11780</name>
</gene>
<evidence type="ECO:0000313" key="7">
    <source>
        <dbReference type="EMBL" id="KEA59390.1"/>
    </source>
</evidence>
<dbReference type="PANTHER" id="PTHR34597:SF1">
    <property type="entry name" value="HEME_HEMOPEXIN TRANSPORTER PROTEIN HUXB"/>
    <property type="match status" value="1"/>
</dbReference>
<evidence type="ECO:0000259" key="6">
    <source>
        <dbReference type="Pfam" id="PF08479"/>
    </source>
</evidence>
<dbReference type="EMBL" id="JJOA01000010">
    <property type="protein sequence ID" value="KEA59390.1"/>
    <property type="molecule type" value="Genomic_DNA"/>
</dbReference>
<dbReference type="InterPro" id="IPR013686">
    <property type="entry name" value="Polypept-transport_assoc_ShlB"/>
</dbReference>
<evidence type="ECO:0000256" key="1">
    <source>
        <dbReference type="ARBA" id="ARBA00022452"/>
    </source>
</evidence>
<protein>
    <submittedName>
        <fullName evidence="7">Membrane protein</fullName>
    </submittedName>
</protein>
<evidence type="ECO:0000256" key="4">
    <source>
        <dbReference type="SAM" id="MobiDB-lite"/>
    </source>
</evidence>
<dbReference type="InterPro" id="IPR005565">
    <property type="entry name" value="Hemolysn_activator_HlyB_C"/>
</dbReference>
<accession>A0A071MFH7</accession>
<dbReference type="GO" id="GO:0098046">
    <property type="term" value="C:type V protein secretion system complex"/>
    <property type="evidence" value="ECO:0007669"/>
    <property type="project" value="TreeGrafter"/>
</dbReference>
<dbReference type="Gene3D" id="3.10.20.310">
    <property type="entry name" value="membrane protein fhac"/>
    <property type="match status" value="1"/>
</dbReference>
<keyword evidence="1" id="KW-0472">Membrane</keyword>
<evidence type="ECO:0000256" key="2">
    <source>
        <dbReference type="ARBA" id="ARBA00022692"/>
    </source>
</evidence>
<dbReference type="Pfam" id="PF03865">
    <property type="entry name" value="ShlB"/>
    <property type="match status" value="1"/>
</dbReference>
<dbReference type="PANTHER" id="PTHR34597">
    <property type="entry name" value="SLR1661 PROTEIN"/>
    <property type="match status" value="1"/>
</dbReference>
<dbReference type="InterPro" id="IPR051544">
    <property type="entry name" value="TPS_OM_transporter"/>
</dbReference>
<dbReference type="AlphaFoldDB" id="A0A071MFH7"/>
<dbReference type="GO" id="GO:0008320">
    <property type="term" value="F:protein transmembrane transporter activity"/>
    <property type="evidence" value="ECO:0007669"/>
    <property type="project" value="TreeGrafter"/>
</dbReference>
<name>A0A071MFH7_9BURK</name>
<feature type="region of interest" description="Disordered" evidence="4">
    <location>
        <begin position="31"/>
        <end position="61"/>
    </location>
</feature>
<proteinExistence type="predicted"/>
<keyword evidence="3" id="KW-0998">Cell outer membrane</keyword>
<comment type="caution">
    <text evidence="7">The sequence shown here is derived from an EMBL/GenBank/DDBJ whole genome shotgun (WGS) entry which is preliminary data.</text>
</comment>
<organism evidence="7">
    <name type="scientific">Burkholderia cenocepacia</name>
    <dbReference type="NCBI Taxonomy" id="95486"/>
    <lineage>
        <taxon>Bacteria</taxon>
        <taxon>Pseudomonadati</taxon>
        <taxon>Pseudomonadota</taxon>
        <taxon>Betaproteobacteria</taxon>
        <taxon>Burkholderiales</taxon>
        <taxon>Burkholderiaceae</taxon>
        <taxon>Burkholderia</taxon>
        <taxon>Burkholderia cepacia complex</taxon>
    </lineage>
</organism>
<dbReference type="Gene3D" id="2.40.160.50">
    <property type="entry name" value="membrane protein fhac: a member of the omp85/tpsb transporter family"/>
    <property type="match status" value="1"/>
</dbReference>
<feature type="domain" description="Polypeptide-transport-associated ShlB-type" evidence="6">
    <location>
        <begin position="63"/>
        <end position="137"/>
    </location>
</feature>
<keyword evidence="2" id="KW-0812">Transmembrane</keyword>
<feature type="domain" description="Haemolysin activator HlyB C-terminal" evidence="5">
    <location>
        <begin position="199"/>
        <end position="502"/>
    </location>
</feature>
<reference evidence="7" key="1">
    <citation type="submission" date="2014-04" db="EMBL/GenBank/DDBJ databases">
        <title>In planta biocontrol of soil-borne Fusarium wilt of banana through a plant endophytic bacterium, Burkholderia cenocepacia 869T2.</title>
        <authorList>
            <person name="Ho Y.-N."/>
            <person name="Chiang H.-M."/>
            <person name="Chao C.-P."/>
            <person name="Su C.-C."/>
            <person name="Hsu H.-F."/>
            <person name="Guo C.-T."/>
            <person name="Hsieh J.-L."/>
            <person name="Huang C.-C."/>
        </authorList>
    </citation>
    <scope>NUCLEOTIDE SEQUENCE [LARGE SCALE GENOMIC DNA]</scope>
    <source>
        <strain evidence="7">869T2</strain>
    </source>
</reference>
<dbReference type="GO" id="GO:0046819">
    <property type="term" value="P:protein secretion by the type V secretion system"/>
    <property type="evidence" value="ECO:0007669"/>
    <property type="project" value="TreeGrafter"/>
</dbReference>
<dbReference type="Pfam" id="PF08479">
    <property type="entry name" value="POTRA_2"/>
    <property type="match status" value="1"/>
</dbReference>
<evidence type="ECO:0000259" key="5">
    <source>
        <dbReference type="Pfam" id="PF03865"/>
    </source>
</evidence>
<evidence type="ECO:0000256" key="3">
    <source>
        <dbReference type="ARBA" id="ARBA00023237"/>
    </source>
</evidence>
<sequence length="544" mass="58709">MLAVALALPGLAHAQVPQAGQSLRDVETTRPALPAPVTPDIVLPPSADGDSRAPDSADGPRVPVRAFAFDGNRLADDAQLQALLADLVGRDLGFDELRAAADRVTAWYRARGYVLARAYLPRQDIDDGVVRIAMVEGRYGKIELDNDSRVLDGVLRQPLGALRPGDAVRGADLERALTLLDELPGVDAKGTLRAGAEPGTTDLAVTAQRARFATGSLELDNFGDPLTGRYRATGILDVNAPLRLGDQLSLRGLTSQTRQRYYRAAYQVPVGPASTRIGVAYSDMTYRLGGDFRALDYRGSANVQSAFVIQPLLRGRRARLDAQVSYENKNLHEYYGSFDTLSDKNVGLWSFGLSGNSDDDRFGGGRNAFSMTLGIGRLRGNDPFEANAFAKTHGPFAKLNLNALRLQSLGAPFQLYTQFSAQLASRNLDASEKFSLGGPYGVRAYGLGAGSGDQGWQASVELRYLAAPGWQLGAFLDTGRVQFNKQRWRNELNTLQLSGTGLSLNWYGAGRQLGVTAAWPLGAADSIQTVTRAPSVWLQAAQYF</sequence>